<dbReference type="InterPro" id="IPR011006">
    <property type="entry name" value="CheY-like_superfamily"/>
</dbReference>
<gene>
    <name evidence="3" type="ORF">QGN29_02655</name>
</gene>
<dbReference type="InterPro" id="IPR001789">
    <property type="entry name" value="Sig_transdc_resp-reg_receiver"/>
</dbReference>
<evidence type="ECO:0000313" key="4">
    <source>
        <dbReference type="Proteomes" id="UP001268683"/>
    </source>
</evidence>
<dbReference type="Gene3D" id="3.40.50.2300">
    <property type="match status" value="1"/>
</dbReference>
<dbReference type="KEGG" id="tmk:QGN29_02655"/>
<accession>A0AA52EGJ9</accession>
<proteinExistence type="predicted"/>
<dbReference type="AlphaFoldDB" id="A0AA52EGJ9"/>
<dbReference type="RefSeq" id="WP_310799121.1">
    <property type="nucleotide sequence ID" value="NZ_CP123872.1"/>
</dbReference>
<sequence>MAKKKLLIIDDDPHFSGLLALKLKRKFEHLTVSCFDKEKVIDGYDIYVLDNDFRGKKCGADLAEEIRKKSPNSLVIILSATLEFKLLKRLVNCHAAGVFDKSNPKDIETLFALIKEYLNYTETDDQPLEVSLATTLKDIKSVLKEWNKKLHLEGLKDEG</sequence>
<evidence type="ECO:0000259" key="2">
    <source>
        <dbReference type="PROSITE" id="PS50110"/>
    </source>
</evidence>
<feature type="modified residue" description="4-aspartylphosphate" evidence="1">
    <location>
        <position position="50"/>
    </location>
</feature>
<protein>
    <submittedName>
        <fullName evidence="3">Response regulator</fullName>
    </submittedName>
</protein>
<feature type="domain" description="Response regulatory" evidence="2">
    <location>
        <begin position="5"/>
        <end position="118"/>
    </location>
</feature>
<dbReference type="EMBL" id="CP123872">
    <property type="protein sequence ID" value="WND03268.1"/>
    <property type="molecule type" value="Genomic_DNA"/>
</dbReference>
<evidence type="ECO:0000256" key="1">
    <source>
        <dbReference type="PROSITE-ProRule" id="PRU00169"/>
    </source>
</evidence>
<dbReference type="SUPFAM" id="SSF52172">
    <property type="entry name" value="CheY-like"/>
    <property type="match status" value="1"/>
</dbReference>
<keyword evidence="4" id="KW-1185">Reference proteome</keyword>
<organism evidence="3 4">
    <name type="scientific">Temperatibacter marinus</name>
    <dbReference type="NCBI Taxonomy" id="1456591"/>
    <lineage>
        <taxon>Bacteria</taxon>
        <taxon>Pseudomonadati</taxon>
        <taxon>Pseudomonadota</taxon>
        <taxon>Alphaproteobacteria</taxon>
        <taxon>Kordiimonadales</taxon>
        <taxon>Temperatibacteraceae</taxon>
        <taxon>Temperatibacter</taxon>
    </lineage>
</organism>
<dbReference type="CDD" id="cd00156">
    <property type="entry name" value="REC"/>
    <property type="match status" value="1"/>
</dbReference>
<name>A0AA52EGJ9_9PROT</name>
<dbReference type="PROSITE" id="PS50110">
    <property type="entry name" value="RESPONSE_REGULATORY"/>
    <property type="match status" value="1"/>
</dbReference>
<dbReference type="Proteomes" id="UP001268683">
    <property type="component" value="Chromosome"/>
</dbReference>
<keyword evidence="1" id="KW-0597">Phosphoprotein</keyword>
<evidence type="ECO:0000313" key="3">
    <source>
        <dbReference type="EMBL" id="WND03268.1"/>
    </source>
</evidence>
<reference evidence="3" key="1">
    <citation type="submission" date="2023-04" db="EMBL/GenBank/DDBJ databases">
        <title>Complete genome sequence of Temperatibacter marinus.</title>
        <authorList>
            <person name="Rong J.-C."/>
            <person name="Yi M.-L."/>
            <person name="Zhao Q."/>
        </authorList>
    </citation>
    <scope>NUCLEOTIDE SEQUENCE</scope>
    <source>
        <strain evidence="3">NBRC 110045</strain>
    </source>
</reference>
<dbReference type="GO" id="GO:0000160">
    <property type="term" value="P:phosphorelay signal transduction system"/>
    <property type="evidence" value="ECO:0007669"/>
    <property type="project" value="InterPro"/>
</dbReference>